<dbReference type="GO" id="GO:0006508">
    <property type="term" value="P:proteolysis"/>
    <property type="evidence" value="ECO:0007669"/>
    <property type="project" value="InterPro"/>
</dbReference>
<evidence type="ECO:0000313" key="4">
    <source>
        <dbReference type="EMBL" id="PZP49507.1"/>
    </source>
</evidence>
<dbReference type="Gene3D" id="3.90.70.10">
    <property type="entry name" value="Cysteine proteinases"/>
    <property type="match status" value="1"/>
</dbReference>
<dbReference type="AlphaFoldDB" id="A0A2W5F6K3"/>
<sequence>MKPQPTLKAILFFVATIFVAATKAQPFQIKNLRQVYQISELKASPALKSTLEKQRQFISSKNLGFQVANTGVSELKLTQITGENAISPAAPEVIAILKNFKIKPSPTQKKYDARNDKLVPDVRSQKCGNCWTYSAIGPIECSYIRINNISNPSTVNLSEKQILACSGAGSCSGGFTYQAFNWLENTGTKIMNEADAPDNGTDHPCPPIPSSAFIKLIDWGVVDPSGDINKIAAVDKIKEAICKYGPIAVSINATPLLQNYGGGGVFFETASDYNNPVTNHAVMIVGWDDDKQAWLMRNSWGTNWGDDGYGWIKYNTNNIGRRAAWVVASKNLKLVLHPIDLNKK</sequence>
<dbReference type="SMART" id="SM00645">
    <property type="entry name" value="Pept_C1"/>
    <property type="match status" value="1"/>
</dbReference>
<proteinExistence type="inferred from homology"/>
<dbReference type="Pfam" id="PF00112">
    <property type="entry name" value="Peptidase_C1"/>
    <property type="match status" value="1"/>
</dbReference>
<dbReference type="InterPro" id="IPR025660">
    <property type="entry name" value="Pept_his_AS"/>
</dbReference>
<name>A0A2W5F6K3_9SPHI</name>
<feature type="signal peptide" evidence="2">
    <location>
        <begin position="1"/>
        <end position="20"/>
    </location>
</feature>
<dbReference type="InterPro" id="IPR039417">
    <property type="entry name" value="Peptidase_C1A_papain-like"/>
</dbReference>
<dbReference type="InterPro" id="IPR013128">
    <property type="entry name" value="Peptidase_C1A"/>
</dbReference>
<protein>
    <recommendedName>
        <fullName evidence="3">Peptidase C1A papain C-terminal domain-containing protein</fullName>
    </recommendedName>
</protein>
<keyword evidence="2" id="KW-0732">Signal</keyword>
<comment type="caution">
    <text evidence="4">The sequence shown here is derived from an EMBL/GenBank/DDBJ whole genome shotgun (WGS) entry which is preliminary data.</text>
</comment>
<dbReference type="InterPro" id="IPR000668">
    <property type="entry name" value="Peptidase_C1A_C"/>
</dbReference>
<dbReference type="GO" id="GO:0008234">
    <property type="term" value="F:cysteine-type peptidase activity"/>
    <property type="evidence" value="ECO:0007669"/>
    <property type="project" value="InterPro"/>
</dbReference>
<gene>
    <name evidence="4" type="ORF">DI598_07660</name>
</gene>
<evidence type="ECO:0000256" key="1">
    <source>
        <dbReference type="ARBA" id="ARBA00008455"/>
    </source>
</evidence>
<feature type="domain" description="Peptidase C1A papain C-terminal" evidence="3">
    <location>
        <begin position="107"/>
        <end position="330"/>
    </location>
</feature>
<organism evidence="4 5">
    <name type="scientific">Pseudopedobacter saltans</name>
    <dbReference type="NCBI Taxonomy" id="151895"/>
    <lineage>
        <taxon>Bacteria</taxon>
        <taxon>Pseudomonadati</taxon>
        <taxon>Bacteroidota</taxon>
        <taxon>Sphingobacteriia</taxon>
        <taxon>Sphingobacteriales</taxon>
        <taxon>Sphingobacteriaceae</taxon>
        <taxon>Pseudopedobacter</taxon>
    </lineage>
</organism>
<evidence type="ECO:0000259" key="3">
    <source>
        <dbReference type="SMART" id="SM00645"/>
    </source>
</evidence>
<dbReference type="InterPro" id="IPR038765">
    <property type="entry name" value="Papain-like_cys_pep_sf"/>
</dbReference>
<reference evidence="4 5" key="1">
    <citation type="submission" date="2017-11" db="EMBL/GenBank/DDBJ databases">
        <title>Infants hospitalized years apart are colonized by the same room-sourced microbial strains.</title>
        <authorList>
            <person name="Brooks B."/>
            <person name="Olm M.R."/>
            <person name="Firek B.A."/>
            <person name="Baker R."/>
            <person name="Thomas B.C."/>
            <person name="Morowitz M.J."/>
            <person name="Banfield J.F."/>
        </authorList>
    </citation>
    <scope>NUCLEOTIDE SEQUENCE [LARGE SCALE GENOMIC DNA]</scope>
    <source>
        <strain evidence="4">S2_009_000_R2_76</strain>
    </source>
</reference>
<dbReference type="PANTHER" id="PTHR12411">
    <property type="entry name" value="CYSTEINE PROTEASE FAMILY C1-RELATED"/>
    <property type="match status" value="1"/>
</dbReference>
<feature type="chain" id="PRO_5015996276" description="Peptidase C1A papain C-terminal domain-containing protein" evidence="2">
    <location>
        <begin position="21"/>
        <end position="344"/>
    </location>
</feature>
<dbReference type="CDD" id="cd02248">
    <property type="entry name" value="Peptidase_C1A"/>
    <property type="match status" value="1"/>
</dbReference>
<accession>A0A2W5F6K3</accession>
<dbReference type="PROSITE" id="PS00639">
    <property type="entry name" value="THIOL_PROTEASE_HIS"/>
    <property type="match status" value="1"/>
</dbReference>
<dbReference type="EMBL" id="QFOI01000108">
    <property type="protein sequence ID" value="PZP49507.1"/>
    <property type="molecule type" value="Genomic_DNA"/>
</dbReference>
<evidence type="ECO:0000256" key="2">
    <source>
        <dbReference type="SAM" id="SignalP"/>
    </source>
</evidence>
<dbReference type="SUPFAM" id="SSF54001">
    <property type="entry name" value="Cysteine proteinases"/>
    <property type="match status" value="1"/>
</dbReference>
<evidence type="ECO:0000313" key="5">
    <source>
        <dbReference type="Proteomes" id="UP000249645"/>
    </source>
</evidence>
<comment type="similarity">
    <text evidence="1">Belongs to the peptidase C1 family.</text>
</comment>
<dbReference type="Proteomes" id="UP000249645">
    <property type="component" value="Unassembled WGS sequence"/>
</dbReference>